<dbReference type="InterPro" id="IPR010758">
    <property type="entry name" value="Trans-2-enoyl-CoA_reductase"/>
</dbReference>
<dbReference type="PANTHER" id="PTHR37480">
    <property type="entry name" value="ENOYL-[ACYL-CARRIER-PROTEIN] REDUCTASE [NADH]"/>
    <property type="match status" value="1"/>
</dbReference>
<feature type="binding site" evidence="11">
    <location>
        <position position="245"/>
    </location>
    <ligand>
        <name>NAD(+)</name>
        <dbReference type="ChEBI" id="CHEBI:57540"/>
    </ligand>
</feature>
<evidence type="ECO:0000313" key="16">
    <source>
        <dbReference type="Proteomes" id="UP000016584"/>
    </source>
</evidence>
<dbReference type="EC" id="1.3.1.9" evidence="11"/>
<dbReference type="Pfam" id="PF07055">
    <property type="entry name" value="Eno-Rase_FAD_bd"/>
    <property type="match status" value="1"/>
</dbReference>
<feature type="domain" description="Enoyl reductase FAD binding" evidence="12">
    <location>
        <begin position="326"/>
        <end position="388"/>
    </location>
</feature>
<dbReference type="InterPro" id="IPR024906">
    <property type="entry name" value="Eno_Rdtase_FAD-bd_dom"/>
</dbReference>
<feature type="binding site" evidence="11">
    <location>
        <begin position="111"/>
        <end position="112"/>
    </location>
    <ligand>
        <name>NAD(+)</name>
        <dbReference type="ChEBI" id="CHEBI:57540"/>
    </ligand>
</feature>
<proteinExistence type="inferred from homology"/>
<feature type="domain" description="Trans-2-enoyl-CoA reductase catalytic" evidence="13">
    <location>
        <begin position="82"/>
        <end position="318"/>
    </location>
</feature>
<feature type="site" description="Plays an important role in discriminating NADH against NADPH" evidence="11">
    <location>
        <position position="75"/>
    </location>
</feature>
<dbReference type="Gene3D" id="3.40.50.720">
    <property type="entry name" value="NAD(P)-binding Rossmann-like Domain"/>
    <property type="match status" value="1"/>
</dbReference>
<comment type="catalytic activity">
    <reaction evidence="8">
        <text>a 2,3-saturated acyl-CoA + NAD(+) = a (2E)-enoyl-CoA + NADH + H(+)</text>
        <dbReference type="Rhea" id="RHEA:18177"/>
        <dbReference type="ChEBI" id="CHEBI:15378"/>
        <dbReference type="ChEBI" id="CHEBI:57540"/>
        <dbReference type="ChEBI" id="CHEBI:57945"/>
        <dbReference type="ChEBI" id="CHEBI:58856"/>
        <dbReference type="ChEBI" id="CHEBI:65111"/>
        <dbReference type="EC" id="1.3.1.44"/>
    </reaction>
</comment>
<dbReference type="PATRIC" id="fig|1346330.5.peg.1762"/>
<keyword evidence="4 11" id="KW-0560">Oxidoreductase</keyword>
<organism evidence="15 16">
    <name type="scientific">Sphingobacterium paucimobilis HER1398</name>
    <dbReference type="NCBI Taxonomy" id="1346330"/>
    <lineage>
        <taxon>Bacteria</taxon>
        <taxon>Pseudomonadati</taxon>
        <taxon>Bacteroidota</taxon>
        <taxon>Sphingobacteriia</taxon>
        <taxon>Sphingobacteriales</taxon>
        <taxon>Sphingobacteriaceae</taxon>
        <taxon>Sphingobacterium</taxon>
    </lineage>
</organism>
<dbReference type="FunFam" id="3.40.50.720:FF:000221">
    <property type="entry name" value="Enoyl-[acyl-carrier-protein] reductase [NADH]"/>
    <property type="match status" value="1"/>
</dbReference>
<evidence type="ECO:0000256" key="6">
    <source>
        <dbReference type="ARBA" id="ARBA00023098"/>
    </source>
</evidence>
<keyword evidence="16" id="KW-1185">Reference proteome</keyword>
<evidence type="ECO:0000256" key="9">
    <source>
        <dbReference type="ARBA" id="ARBA00048572"/>
    </source>
</evidence>
<dbReference type="InterPro" id="IPR024910">
    <property type="entry name" value="Enoyl-CoA_Rdtase_cat_dom"/>
</dbReference>
<evidence type="ECO:0000256" key="2">
    <source>
        <dbReference type="ARBA" id="ARBA00022516"/>
    </source>
</evidence>
<dbReference type="InterPro" id="IPR050048">
    <property type="entry name" value="FabV-like_NADH_b"/>
</dbReference>
<dbReference type="GO" id="GO:0050343">
    <property type="term" value="F:trans-2-enoyl-CoA reductase (NADH) activity"/>
    <property type="evidence" value="ECO:0007669"/>
    <property type="project" value="UniProtKB-EC"/>
</dbReference>
<protein>
    <recommendedName>
        <fullName evidence="11">Enoyl-[acyl-carrier-protein] reductase [NADH]</fullName>
        <shortName evidence="11">ENR</shortName>
        <ecNumber evidence="11">1.3.1.9</ecNumber>
    </recommendedName>
</protein>
<reference evidence="15 16" key="1">
    <citation type="journal article" date="2013" name="Genome Announc.">
        <title>The Draft Genome Sequence of Sphingomonas paucimobilis Strain HER1398 (Proteobacteria), Host to the Giant PAU Phage, Indicates That It Is a Member of the Genus Sphingobacterium (Bacteroidetes).</title>
        <authorList>
            <person name="White R.A.III."/>
            <person name="Suttle C.A."/>
        </authorList>
    </citation>
    <scope>NUCLEOTIDE SEQUENCE [LARGE SCALE GENOMIC DNA]</scope>
    <source>
        <strain evidence="15 16">HER1398</strain>
    </source>
</reference>
<feature type="binding site" evidence="11">
    <location>
        <begin position="74"/>
        <end position="75"/>
    </location>
    <ligand>
        <name>NAD(+)</name>
        <dbReference type="ChEBI" id="CHEBI:57540"/>
    </ligand>
</feature>
<evidence type="ECO:0000313" key="15">
    <source>
        <dbReference type="EMBL" id="ERJ59604.1"/>
    </source>
</evidence>
<dbReference type="OrthoDB" id="9802260at2"/>
<dbReference type="Proteomes" id="UP000016584">
    <property type="component" value="Unassembled WGS sequence"/>
</dbReference>
<dbReference type="EMBL" id="ATDL01000014">
    <property type="protein sequence ID" value="ERJ59604.1"/>
    <property type="molecule type" value="Genomic_DNA"/>
</dbReference>
<evidence type="ECO:0000256" key="5">
    <source>
        <dbReference type="ARBA" id="ARBA00023027"/>
    </source>
</evidence>
<feature type="binding site" evidence="11">
    <location>
        <begin position="139"/>
        <end position="140"/>
    </location>
    <ligand>
        <name>NAD(+)</name>
        <dbReference type="ChEBI" id="CHEBI:57540"/>
    </ligand>
</feature>
<comment type="subunit">
    <text evidence="1 11">Monomer.</text>
</comment>
<dbReference type="STRING" id="1346330.M472_12560"/>
<dbReference type="Pfam" id="PF12241">
    <property type="entry name" value="Enoyl_reductase"/>
    <property type="match status" value="1"/>
</dbReference>
<keyword evidence="5 11" id="KW-0520">NAD</keyword>
<evidence type="ECO:0000256" key="10">
    <source>
        <dbReference type="ARBA" id="ARBA00060887"/>
    </source>
</evidence>
<dbReference type="GO" id="GO:0006633">
    <property type="term" value="P:fatty acid biosynthetic process"/>
    <property type="evidence" value="ECO:0007669"/>
    <property type="project" value="UniProtKB-UniRule"/>
</dbReference>
<feature type="binding site" evidence="11">
    <location>
        <begin position="48"/>
        <end position="53"/>
    </location>
    <ligand>
        <name>NAD(+)</name>
        <dbReference type="ChEBI" id="CHEBI:57540"/>
    </ligand>
</feature>
<comment type="catalytic activity">
    <reaction evidence="9 11">
        <text>a 2,3-saturated acyl-[ACP] + NAD(+) = a (2E)-enoyl-[ACP] + NADH + H(+)</text>
        <dbReference type="Rhea" id="RHEA:10240"/>
        <dbReference type="Rhea" id="RHEA-COMP:9925"/>
        <dbReference type="Rhea" id="RHEA-COMP:9926"/>
        <dbReference type="ChEBI" id="CHEBI:15378"/>
        <dbReference type="ChEBI" id="CHEBI:57540"/>
        <dbReference type="ChEBI" id="CHEBI:57945"/>
        <dbReference type="ChEBI" id="CHEBI:78784"/>
        <dbReference type="ChEBI" id="CHEBI:78785"/>
        <dbReference type="EC" id="1.3.1.9"/>
    </reaction>
</comment>
<comment type="pathway">
    <text evidence="11">Lipid metabolism; fatty acid biosynthesis.</text>
</comment>
<comment type="similarity">
    <text evidence="10 11">Belongs to the TER reductase family.</text>
</comment>
<dbReference type="RefSeq" id="WP_021069937.1">
    <property type="nucleotide sequence ID" value="NZ_ATDL01000014.1"/>
</dbReference>
<dbReference type="HAMAP" id="MF_01838">
    <property type="entry name" value="FabV_reductase"/>
    <property type="match status" value="1"/>
</dbReference>
<dbReference type="eggNOG" id="COG3007">
    <property type="taxonomic scope" value="Bacteria"/>
</dbReference>
<dbReference type="AlphaFoldDB" id="U2J3V2"/>
<feature type="domain" description="Trans-2-enoyl-CoA reductase-like NAD(P)H binding" evidence="14">
    <location>
        <begin position="2"/>
        <end position="79"/>
    </location>
</feature>
<feature type="binding site" evidence="11">
    <location>
        <position position="226"/>
    </location>
    <ligand>
        <name>substrate</name>
    </ligand>
</feature>
<name>U2J3V2_9SPHI</name>
<dbReference type="NCBIfam" id="NF010177">
    <property type="entry name" value="PRK13656.1"/>
    <property type="match status" value="1"/>
</dbReference>
<evidence type="ECO:0000259" key="14">
    <source>
        <dbReference type="Pfam" id="PF12242"/>
    </source>
</evidence>
<evidence type="ECO:0000256" key="4">
    <source>
        <dbReference type="ARBA" id="ARBA00023002"/>
    </source>
</evidence>
<evidence type="ECO:0000259" key="13">
    <source>
        <dbReference type="Pfam" id="PF12241"/>
    </source>
</evidence>
<comment type="function">
    <text evidence="11">Involved in the final reduction of the elongation cycle of fatty acid synthesis (FAS II). Catalyzes the reduction of a carbon-carbon double bond in an enoyl moiety that is covalently linked to an acyl carrier protein (ACP).</text>
</comment>
<evidence type="ECO:0000256" key="8">
    <source>
        <dbReference type="ARBA" id="ARBA00048302"/>
    </source>
</evidence>
<dbReference type="Pfam" id="PF12242">
    <property type="entry name" value="Eno-Rase_NADH_b"/>
    <property type="match status" value="1"/>
</dbReference>
<keyword evidence="3 11" id="KW-0276">Fatty acid metabolism</keyword>
<evidence type="ECO:0000256" key="11">
    <source>
        <dbReference type="HAMAP-Rule" id="MF_01838"/>
    </source>
</evidence>
<accession>U2J3V2</accession>
<evidence type="ECO:0000256" key="3">
    <source>
        <dbReference type="ARBA" id="ARBA00022832"/>
    </source>
</evidence>
<comment type="caution">
    <text evidence="15">The sequence shown here is derived from an EMBL/GenBank/DDBJ whole genome shotgun (WGS) entry which is preliminary data.</text>
</comment>
<dbReference type="UniPathway" id="UPA00094"/>
<keyword evidence="2 11" id="KW-0444">Lipid biosynthesis</keyword>
<dbReference type="NCBIfam" id="NF043048">
    <property type="entry name" value="EnoyACPredFabV"/>
    <property type="match status" value="1"/>
</dbReference>
<evidence type="ECO:0000256" key="1">
    <source>
        <dbReference type="ARBA" id="ARBA00011245"/>
    </source>
</evidence>
<evidence type="ECO:0000259" key="12">
    <source>
        <dbReference type="Pfam" id="PF07055"/>
    </source>
</evidence>
<keyword evidence="7 11" id="KW-0275">Fatty acid biosynthesis</keyword>
<keyword evidence="6 11" id="KW-0443">Lipid metabolism</keyword>
<feature type="binding site" evidence="11">
    <location>
        <begin position="274"/>
        <end position="276"/>
    </location>
    <ligand>
        <name>NAD(+)</name>
        <dbReference type="ChEBI" id="CHEBI:57540"/>
    </ligand>
</feature>
<dbReference type="PANTHER" id="PTHR37480:SF1">
    <property type="entry name" value="ENOYL-[ACYL-CARRIER-PROTEIN] REDUCTASE [NADH]"/>
    <property type="match status" value="1"/>
</dbReference>
<dbReference type="GO" id="GO:0004318">
    <property type="term" value="F:enoyl-[acyl-carrier-protein] reductase (NADH) activity"/>
    <property type="evidence" value="ECO:0007669"/>
    <property type="project" value="UniProtKB-UniRule"/>
</dbReference>
<gene>
    <name evidence="11" type="primary">fabV</name>
    <name evidence="15" type="ORF">M472_12560</name>
</gene>
<dbReference type="GO" id="GO:0051287">
    <property type="term" value="F:NAD binding"/>
    <property type="evidence" value="ECO:0007669"/>
    <property type="project" value="UniProtKB-UniRule"/>
</dbReference>
<evidence type="ECO:0000256" key="7">
    <source>
        <dbReference type="ARBA" id="ARBA00023160"/>
    </source>
</evidence>
<feature type="active site" description="Proton donor" evidence="11">
    <location>
        <position position="236"/>
    </location>
</feature>
<sequence length="400" mass="43736">MIIQPRVRGFICLTSHPEGTAQNVKNQIEYVKSKGKIANGPKKVLVIGASTGFGLASRITAAFGSDAATIGVFFEKPAAEGKPGTAGWYNTAAFEKEAQSAGLYAKSINGDAFSDDIKKQAIELIKKDLGQVDLVVYSLASPRRTHPKTGVAHASVLKPIANPFTNKTVDFHAGVVSDISIQPVENEEDVANTIAVMGGEDWKFWIEDLKAAGVLADGVKTVAYSYIGPELTYPIYRNGTIGKAKDDLENTVPVINDLLKDLNGISYVSVNKALVTQSSSAIPVVPLYISLLYKVMKAKGIHEGTIEQMQRLFADRLYSTDGKLTLDEKGRIRVDDWEMRADVQEEVAKLWDEATTENLEEISDIKGYRDEFFNLFGFNFPEVNYEADTNEVITVPSIEG</sequence>